<dbReference type="AlphaFoldDB" id="A0AAD6LHR3"/>
<name>A0AAD6LHR3_9ROSI</name>
<proteinExistence type="predicted"/>
<organism evidence="1 2">
    <name type="scientific">Populus alba x Populus x berolinensis</name>
    <dbReference type="NCBI Taxonomy" id="444605"/>
    <lineage>
        <taxon>Eukaryota</taxon>
        <taxon>Viridiplantae</taxon>
        <taxon>Streptophyta</taxon>
        <taxon>Embryophyta</taxon>
        <taxon>Tracheophyta</taxon>
        <taxon>Spermatophyta</taxon>
        <taxon>Magnoliopsida</taxon>
        <taxon>eudicotyledons</taxon>
        <taxon>Gunneridae</taxon>
        <taxon>Pentapetalae</taxon>
        <taxon>rosids</taxon>
        <taxon>fabids</taxon>
        <taxon>Malpighiales</taxon>
        <taxon>Salicaceae</taxon>
        <taxon>Saliceae</taxon>
        <taxon>Populus</taxon>
    </lineage>
</organism>
<keyword evidence="2" id="KW-1185">Reference proteome</keyword>
<dbReference type="Proteomes" id="UP001164929">
    <property type="component" value="Chromosome 17"/>
</dbReference>
<protein>
    <submittedName>
        <fullName evidence="1">Uncharacterized protein</fullName>
    </submittedName>
</protein>
<dbReference type="EMBL" id="JAQIZT010000017">
    <property type="protein sequence ID" value="KAJ6960991.1"/>
    <property type="molecule type" value="Genomic_DNA"/>
</dbReference>
<reference evidence="1" key="1">
    <citation type="journal article" date="2023" name="Mol. Ecol. Resour.">
        <title>Chromosome-level genome assembly of a triploid poplar Populus alba 'Berolinensis'.</title>
        <authorList>
            <person name="Chen S."/>
            <person name="Yu Y."/>
            <person name="Wang X."/>
            <person name="Wang S."/>
            <person name="Zhang T."/>
            <person name="Zhou Y."/>
            <person name="He R."/>
            <person name="Meng N."/>
            <person name="Wang Y."/>
            <person name="Liu W."/>
            <person name="Liu Z."/>
            <person name="Liu J."/>
            <person name="Guo Q."/>
            <person name="Huang H."/>
            <person name="Sederoff R.R."/>
            <person name="Wang G."/>
            <person name="Qu G."/>
            <person name="Chen S."/>
        </authorList>
    </citation>
    <scope>NUCLEOTIDE SEQUENCE</scope>
    <source>
        <strain evidence="1">SC-2020</strain>
    </source>
</reference>
<gene>
    <name evidence="1" type="ORF">NC653_038866</name>
</gene>
<evidence type="ECO:0000313" key="1">
    <source>
        <dbReference type="EMBL" id="KAJ6960991.1"/>
    </source>
</evidence>
<evidence type="ECO:0000313" key="2">
    <source>
        <dbReference type="Proteomes" id="UP001164929"/>
    </source>
</evidence>
<sequence>MANSTLDQLWYGCKMKKIPRKNEEKKQRWMNISLVQVEISSGFKFIEMVPRTFIPLQHWLGLGDSSIAAAAADPVYTGRGSSSTSSSSISSSSAAANPSITSLLQRRQGCSQAARAVRQPPISLRSDGAGARCLSSGQWGLQRLQQLQKWEQHLENPEHTAAGGAAAAISSSVFRGSEFLIRS</sequence>
<comment type="caution">
    <text evidence="1">The sequence shown here is derived from an EMBL/GenBank/DDBJ whole genome shotgun (WGS) entry which is preliminary data.</text>
</comment>
<accession>A0AAD6LHR3</accession>